<dbReference type="AlphaFoldDB" id="A0A0F9FM26"/>
<accession>A0A0F9FM26</accession>
<evidence type="ECO:0008006" key="2">
    <source>
        <dbReference type="Google" id="ProtNLM"/>
    </source>
</evidence>
<organism evidence="1">
    <name type="scientific">marine sediment metagenome</name>
    <dbReference type="NCBI Taxonomy" id="412755"/>
    <lineage>
        <taxon>unclassified sequences</taxon>
        <taxon>metagenomes</taxon>
        <taxon>ecological metagenomes</taxon>
    </lineage>
</organism>
<proteinExistence type="predicted"/>
<dbReference type="EMBL" id="LAZR01020836">
    <property type="protein sequence ID" value="KKL87439.1"/>
    <property type="molecule type" value="Genomic_DNA"/>
</dbReference>
<reference evidence="1" key="1">
    <citation type="journal article" date="2015" name="Nature">
        <title>Complex archaea that bridge the gap between prokaryotes and eukaryotes.</title>
        <authorList>
            <person name="Spang A."/>
            <person name="Saw J.H."/>
            <person name="Jorgensen S.L."/>
            <person name="Zaremba-Niedzwiedzka K."/>
            <person name="Martijn J."/>
            <person name="Lind A.E."/>
            <person name="van Eijk R."/>
            <person name="Schleper C."/>
            <person name="Guy L."/>
            <person name="Ettema T.J."/>
        </authorList>
    </citation>
    <scope>NUCLEOTIDE SEQUENCE</scope>
</reference>
<sequence length="290" mass="31111">MASGNTITSDLADSLPEWIMKARQVREFEGVVPQLVERQKLGEGLGLTWHEVSFAQLTAQSITETTVLDNPQQLSDTDFAITPTMIGIQTLITDRVALRISKTALAKTGGLAQNAIQRKKNDDGITMFDGFSTSYPGSGSTTLASGHISSAIAVITGNSTEPGNPPYRCVLHGFQLKDIDDEIVAGVGTYPIDEGLTARVFKERFRGMIAGAQLYEDGNIPTTGNEAKGAVFAQEAIVLVEGRAPRAVAVRKEEIGGGATAVYHYDEYAYGERLDTWGVEIHSDATTPTS</sequence>
<protein>
    <recommendedName>
        <fullName evidence="2">Capsid protein</fullName>
    </recommendedName>
</protein>
<comment type="caution">
    <text evidence="1">The sequence shown here is derived from an EMBL/GenBank/DDBJ whole genome shotgun (WGS) entry which is preliminary data.</text>
</comment>
<name>A0A0F9FM26_9ZZZZ</name>
<gene>
    <name evidence="1" type="ORF">LCGC14_1934700</name>
</gene>
<evidence type="ECO:0000313" key="1">
    <source>
        <dbReference type="EMBL" id="KKL87439.1"/>
    </source>
</evidence>